<feature type="region of interest" description="Disordered" evidence="1">
    <location>
        <begin position="1"/>
        <end position="60"/>
    </location>
</feature>
<evidence type="ECO:0008006" key="3">
    <source>
        <dbReference type="Google" id="ProtNLM"/>
    </source>
</evidence>
<organism evidence="2">
    <name type="scientific">uncultured organism</name>
    <dbReference type="NCBI Taxonomy" id="155900"/>
    <lineage>
        <taxon>unclassified sequences</taxon>
        <taxon>environmental samples</taxon>
    </lineage>
</organism>
<dbReference type="InterPro" id="IPR035924">
    <property type="entry name" value="FlaG-like_sf"/>
</dbReference>
<dbReference type="PANTHER" id="PTHR37166">
    <property type="entry name" value="PROTEIN FLAG"/>
    <property type="match status" value="1"/>
</dbReference>
<proteinExistence type="predicted"/>
<sequence length="135" mass="15025">MATVQNVSQGLSQVVPPTTEADGRSMSRSTVQQQRTGDQPRTSAIQDSERPALGGEGERKAAEQLVEQLRERFERYDHNLQFSVDDATGRSVVKVVDGRTDEVIRQIPPEDILELARFMHKLSDEDGGALFRTEA</sequence>
<accession>A0A5B8R8F6</accession>
<dbReference type="PANTHER" id="PTHR37166:SF1">
    <property type="entry name" value="PROTEIN FLAG"/>
    <property type="match status" value="1"/>
</dbReference>
<feature type="compositionally biased region" description="Polar residues" evidence="1">
    <location>
        <begin position="26"/>
        <end position="46"/>
    </location>
</feature>
<protein>
    <recommendedName>
        <fullName evidence="3">Flagellar protein FlaG</fullName>
    </recommendedName>
</protein>
<dbReference type="AlphaFoldDB" id="A0A5B8R8F6"/>
<dbReference type="Gene3D" id="3.30.160.170">
    <property type="entry name" value="FlaG-like"/>
    <property type="match status" value="1"/>
</dbReference>
<feature type="compositionally biased region" description="Polar residues" evidence="1">
    <location>
        <begin position="1"/>
        <end position="16"/>
    </location>
</feature>
<gene>
    <name evidence="2" type="ORF">KBTEX_00014</name>
</gene>
<dbReference type="InterPro" id="IPR005186">
    <property type="entry name" value="FlaG"/>
</dbReference>
<reference evidence="2" key="1">
    <citation type="submission" date="2019-06" db="EMBL/GenBank/DDBJ databases">
        <authorList>
            <person name="Murdoch R.W."/>
            <person name="Fathepure B."/>
        </authorList>
    </citation>
    <scope>NUCLEOTIDE SEQUENCE</scope>
</reference>
<evidence type="ECO:0000313" key="2">
    <source>
        <dbReference type="EMBL" id="QEA03714.1"/>
    </source>
</evidence>
<evidence type="ECO:0000256" key="1">
    <source>
        <dbReference type="SAM" id="MobiDB-lite"/>
    </source>
</evidence>
<name>A0A5B8R8F6_9ZZZZ</name>
<dbReference type="Pfam" id="PF03646">
    <property type="entry name" value="FlaG"/>
    <property type="match status" value="1"/>
</dbReference>
<dbReference type="SUPFAM" id="SSF160214">
    <property type="entry name" value="FlaG-like"/>
    <property type="match status" value="1"/>
</dbReference>
<dbReference type="EMBL" id="MN079076">
    <property type="protein sequence ID" value="QEA03714.1"/>
    <property type="molecule type" value="Genomic_DNA"/>
</dbReference>